<dbReference type="EMBL" id="JABAGR010000005">
    <property type="protein sequence ID" value="NMF25949.1"/>
    <property type="molecule type" value="Genomic_DNA"/>
</dbReference>
<keyword evidence="1" id="KW-0472">Membrane</keyword>
<dbReference type="RefSeq" id="WP_170103974.1">
    <property type="nucleotide sequence ID" value="NZ_CAXVIU010000002.1"/>
</dbReference>
<organism evidence="2 3">
    <name type="scientific">Parafannyhessea umbonata</name>
    <dbReference type="NCBI Taxonomy" id="604330"/>
    <lineage>
        <taxon>Bacteria</taxon>
        <taxon>Bacillati</taxon>
        <taxon>Actinomycetota</taxon>
        <taxon>Coriobacteriia</taxon>
        <taxon>Coriobacteriales</taxon>
        <taxon>Atopobiaceae</taxon>
        <taxon>Parafannyhessea</taxon>
    </lineage>
</organism>
<dbReference type="AlphaFoldDB" id="A0A7X9Y0N7"/>
<accession>A0A7X9Y0N7</accession>
<feature type="transmembrane region" description="Helical" evidence="1">
    <location>
        <begin position="6"/>
        <end position="27"/>
    </location>
</feature>
<evidence type="ECO:0000256" key="1">
    <source>
        <dbReference type="SAM" id="Phobius"/>
    </source>
</evidence>
<gene>
    <name evidence="2" type="ORF">HF885_05825</name>
</gene>
<keyword evidence="1" id="KW-1133">Transmembrane helix</keyword>
<sequence>MDFYGVCILILVLYGIGLLIGLIQAAANSRARERQKMTPEERAKAEKHDEDYYLMMATHEYMTNHHH</sequence>
<comment type="caution">
    <text evidence="2">The sequence shown here is derived from an EMBL/GenBank/DDBJ whole genome shotgun (WGS) entry which is preliminary data.</text>
</comment>
<reference evidence="2 3" key="1">
    <citation type="submission" date="2020-04" db="EMBL/GenBank/DDBJ databases">
        <authorList>
            <person name="Hitch T.C.A."/>
            <person name="Wylensek D."/>
            <person name="Clavel T."/>
        </authorList>
    </citation>
    <scope>NUCLEOTIDE SEQUENCE [LARGE SCALE GENOMIC DNA]</scope>
    <source>
        <strain evidence="2 3">105184</strain>
    </source>
</reference>
<name>A0A7X9Y0N7_9ACTN</name>
<protein>
    <submittedName>
        <fullName evidence="2">Uncharacterized protein</fullName>
    </submittedName>
</protein>
<proteinExistence type="predicted"/>
<dbReference type="Proteomes" id="UP000565613">
    <property type="component" value="Unassembled WGS sequence"/>
</dbReference>
<evidence type="ECO:0000313" key="3">
    <source>
        <dbReference type="Proteomes" id="UP000565613"/>
    </source>
</evidence>
<keyword evidence="1" id="KW-0812">Transmembrane</keyword>
<evidence type="ECO:0000313" key="2">
    <source>
        <dbReference type="EMBL" id="NMF25949.1"/>
    </source>
</evidence>